<dbReference type="InterPro" id="IPR023210">
    <property type="entry name" value="NADP_OxRdtase_dom"/>
</dbReference>
<dbReference type="InterPro" id="IPR017896">
    <property type="entry name" value="4Fe4S_Fe-S-bd"/>
</dbReference>
<evidence type="ECO:0000256" key="1">
    <source>
        <dbReference type="ARBA" id="ARBA00022723"/>
    </source>
</evidence>
<dbReference type="Pfam" id="PF00248">
    <property type="entry name" value="Aldo_ket_red"/>
    <property type="match status" value="1"/>
</dbReference>
<keyword evidence="1" id="KW-0479">Metal-binding</keyword>
<dbReference type="InterPro" id="IPR053135">
    <property type="entry name" value="AKR2_Oxidoreductase"/>
</dbReference>
<sequence length="373" mass="41948">MNPDKKLAFGLMRLPQTDPSDPTSIDDAQVCAMVDRFLGAGFTYFDTAAPYHGGASEEAFRRCVVERHPRDAYTVTDKLSLWMVERPEDLRPFFDAQLERLGVDYVDYYLLHAMDAARLERAEELGAFDVLAQLKADGLVRHVGFSFHDTADVLERILERHPEMEYVQLQLNYADWEDAEVQSRACHEVCERHSKPVLVMEPVKGGQLANLPPDLEERLRAMGPERSVASWAIRFAASQPQVAMVLSGMSDEAQAADNLATMRDFQPLTAEEQVELLDIAEEIRSRASIPCTACRYCVDGCPQKIRIPDYFKLVNRVAMFGEGSLPKARRDYAAQAQSAGKASDCVHCLQCEEHCPQHLPITELLEQVAEVLE</sequence>
<dbReference type="Gene3D" id="1.10.1060.10">
    <property type="entry name" value="Alpha-helical ferredoxin"/>
    <property type="match status" value="1"/>
</dbReference>
<dbReference type="InterPro" id="IPR036812">
    <property type="entry name" value="NAD(P)_OxRdtase_dom_sf"/>
</dbReference>
<dbReference type="CDD" id="cd19096">
    <property type="entry name" value="AKR_Fe-S_oxidoreductase"/>
    <property type="match status" value="1"/>
</dbReference>
<keyword evidence="3" id="KW-0411">Iron-sulfur</keyword>
<dbReference type="PANTHER" id="PTHR43312">
    <property type="entry name" value="D-THREO-ALDOSE 1-DEHYDROGENASE"/>
    <property type="match status" value="1"/>
</dbReference>
<reference evidence="5" key="1">
    <citation type="submission" date="2023-05" db="EMBL/GenBank/DDBJ databases">
        <title>[olsenella] sp. nov., isolated from a pig farm feces dump.</title>
        <authorList>
            <person name="Chang Y.-H."/>
        </authorList>
    </citation>
    <scope>NUCLEOTIDE SEQUENCE</scope>
    <source>
        <strain evidence="5">YH-ols2217</strain>
    </source>
</reference>
<name>A0ABT6ZLN7_9ACTN</name>
<accession>A0ABT6ZLN7</accession>
<dbReference type="SUPFAM" id="SSF46548">
    <property type="entry name" value="alpha-helical ferredoxin"/>
    <property type="match status" value="1"/>
</dbReference>
<dbReference type="EMBL" id="JASJEX010000003">
    <property type="protein sequence ID" value="MDJ1129955.1"/>
    <property type="molecule type" value="Genomic_DNA"/>
</dbReference>
<keyword evidence="2" id="KW-0408">Iron</keyword>
<gene>
    <name evidence="5" type="ORF">QJ043_07675</name>
</gene>
<dbReference type="InterPro" id="IPR009051">
    <property type="entry name" value="Helical_ferredxn"/>
</dbReference>
<feature type="domain" description="4Fe-4S ferredoxin-type" evidence="4">
    <location>
        <begin position="281"/>
        <end position="310"/>
    </location>
</feature>
<dbReference type="PANTHER" id="PTHR43312:SF2">
    <property type="entry name" value="OXIDOREDUCTASE"/>
    <property type="match status" value="1"/>
</dbReference>
<evidence type="ECO:0000256" key="2">
    <source>
        <dbReference type="ARBA" id="ARBA00023004"/>
    </source>
</evidence>
<dbReference type="RefSeq" id="WP_283713075.1">
    <property type="nucleotide sequence ID" value="NZ_JASJEW010000002.1"/>
</dbReference>
<dbReference type="Gene3D" id="3.20.20.100">
    <property type="entry name" value="NADP-dependent oxidoreductase domain"/>
    <property type="match status" value="1"/>
</dbReference>
<evidence type="ECO:0000259" key="4">
    <source>
        <dbReference type="PROSITE" id="PS51379"/>
    </source>
</evidence>
<dbReference type="PROSITE" id="PS51379">
    <property type="entry name" value="4FE4S_FER_2"/>
    <property type="match status" value="1"/>
</dbReference>
<evidence type="ECO:0000313" key="6">
    <source>
        <dbReference type="Proteomes" id="UP001431693"/>
    </source>
</evidence>
<proteinExistence type="predicted"/>
<evidence type="ECO:0000313" key="5">
    <source>
        <dbReference type="EMBL" id="MDJ1129955.1"/>
    </source>
</evidence>
<protein>
    <submittedName>
        <fullName evidence="5">Aldo/keto reductase</fullName>
    </submittedName>
</protein>
<evidence type="ECO:0000256" key="3">
    <source>
        <dbReference type="ARBA" id="ARBA00023014"/>
    </source>
</evidence>
<dbReference type="Pfam" id="PF13187">
    <property type="entry name" value="Fer4_9"/>
    <property type="match status" value="1"/>
</dbReference>
<organism evidence="5 6">
    <name type="scientific">Kribbibacterium absianum</name>
    <dbReference type="NCBI Taxonomy" id="3044210"/>
    <lineage>
        <taxon>Bacteria</taxon>
        <taxon>Bacillati</taxon>
        <taxon>Actinomycetota</taxon>
        <taxon>Coriobacteriia</taxon>
        <taxon>Coriobacteriales</taxon>
        <taxon>Kribbibacteriaceae</taxon>
        <taxon>Kribbibacterium</taxon>
    </lineage>
</organism>
<dbReference type="Proteomes" id="UP001431693">
    <property type="component" value="Unassembled WGS sequence"/>
</dbReference>
<comment type="caution">
    <text evidence="5">The sequence shown here is derived from an EMBL/GenBank/DDBJ whole genome shotgun (WGS) entry which is preliminary data.</text>
</comment>
<dbReference type="SUPFAM" id="SSF51430">
    <property type="entry name" value="NAD(P)-linked oxidoreductase"/>
    <property type="match status" value="1"/>
</dbReference>
<keyword evidence="6" id="KW-1185">Reference proteome</keyword>
<dbReference type="InterPro" id="IPR017900">
    <property type="entry name" value="4Fe4S_Fe_S_CS"/>
</dbReference>
<dbReference type="PROSITE" id="PS00198">
    <property type="entry name" value="4FE4S_FER_1"/>
    <property type="match status" value="2"/>
</dbReference>